<evidence type="ECO:0000256" key="4">
    <source>
        <dbReference type="ARBA" id="ARBA00023002"/>
    </source>
</evidence>
<dbReference type="AlphaFoldDB" id="A0A6A6PKY0"/>
<dbReference type="OrthoDB" id="16820at2759"/>
<reference evidence="7" key="1">
    <citation type="journal article" date="2020" name="Stud. Mycol.">
        <title>101 Dothideomycetes genomes: a test case for predicting lifestyles and emergence of pathogens.</title>
        <authorList>
            <person name="Haridas S."/>
            <person name="Albert R."/>
            <person name="Binder M."/>
            <person name="Bloem J."/>
            <person name="Labutti K."/>
            <person name="Salamov A."/>
            <person name="Andreopoulos B."/>
            <person name="Baker S."/>
            <person name="Barry K."/>
            <person name="Bills G."/>
            <person name="Bluhm B."/>
            <person name="Cannon C."/>
            <person name="Castanera R."/>
            <person name="Culley D."/>
            <person name="Daum C."/>
            <person name="Ezra D."/>
            <person name="Gonzalez J."/>
            <person name="Henrissat B."/>
            <person name="Kuo A."/>
            <person name="Liang C."/>
            <person name="Lipzen A."/>
            <person name="Lutzoni F."/>
            <person name="Magnuson J."/>
            <person name="Mondo S."/>
            <person name="Nolan M."/>
            <person name="Ohm R."/>
            <person name="Pangilinan J."/>
            <person name="Park H.-J."/>
            <person name="Ramirez L."/>
            <person name="Alfaro M."/>
            <person name="Sun H."/>
            <person name="Tritt A."/>
            <person name="Yoshinaga Y."/>
            <person name="Zwiers L.-H."/>
            <person name="Turgeon B."/>
            <person name="Goodwin S."/>
            <person name="Spatafora J."/>
            <person name="Crous P."/>
            <person name="Grigoriev I."/>
        </authorList>
    </citation>
    <scope>NUCLEOTIDE SEQUENCE</scope>
    <source>
        <strain evidence="7">CBS 113389</strain>
    </source>
</reference>
<evidence type="ECO:0000256" key="3">
    <source>
        <dbReference type="ARBA" id="ARBA00022827"/>
    </source>
</evidence>
<evidence type="ECO:0000256" key="2">
    <source>
        <dbReference type="ARBA" id="ARBA00022630"/>
    </source>
</evidence>
<evidence type="ECO:0000313" key="8">
    <source>
        <dbReference type="Proteomes" id="UP000799767"/>
    </source>
</evidence>
<dbReference type="FunFam" id="3.50.50.60:FF:000115">
    <property type="entry name" value="Salicylate hydroxylase, putative"/>
    <property type="match status" value="1"/>
</dbReference>
<dbReference type="InterPro" id="IPR050493">
    <property type="entry name" value="FAD-dep_Monooxygenase_BioMet"/>
</dbReference>
<keyword evidence="2" id="KW-0285">Flavoprotein</keyword>
<protein>
    <recommendedName>
        <fullName evidence="6">FAD-binding domain-containing protein</fullName>
    </recommendedName>
</protein>
<dbReference type="InterPro" id="IPR036188">
    <property type="entry name" value="FAD/NAD-bd_sf"/>
</dbReference>
<dbReference type="Proteomes" id="UP000799767">
    <property type="component" value="Unassembled WGS sequence"/>
</dbReference>
<dbReference type="GO" id="GO:0004497">
    <property type="term" value="F:monooxygenase activity"/>
    <property type="evidence" value="ECO:0007669"/>
    <property type="project" value="UniProtKB-KW"/>
</dbReference>
<keyword evidence="3" id="KW-0274">FAD</keyword>
<proteinExistence type="inferred from homology"/>
<accession>A0A6A6PKY0</accession>
<dbReference type="SUPFAM" id="SSF51905">
    <property type="entry name" value="FAD/NAD(P)-binding domain"/>
    <property type="match status" value="1"/>
</dbReference>
<evidence type="ECO:0000256" key="5">
    <source>
        <dbReference type="ARBA" id="ARBA00023033"/>
    </source>
</evidence>
<keyword evidence="5" id="KW-0503">Monooxygenase</keyword>
<feature type="domain" description="FAD-binding" evidence="6">
    <location>
        <begin position="12"/>
        <end position="366"/>
    </location>
</feature>
<comment type="similarity">
    <text evidence="1">Belongs to the paxM FAD-dependent monooxygenase family.</text>
</comment>
<dbReference type="PANTHER" id="PTHR13789:SF238">
    <property type="entry name" value="PUTATIVE (AFU_ORTHOLOGUE AFUA_2G01680)-RELATED"/>
    <property type="match status" value="1"/>
</dbReference>
<keyword evidence="4" id="KW-0560">Oxidoreductase</keyword>
<evidence type="ECO:0000256" key="1">
    <source>
        <dbReference type="ARBA" id="ARBA00007992"/>
    </source>
</evidence>
<dbReference type="Pfam" id="PF01494">
    <property type="entry name" value="FAD_binding_3"/>
    <property type="match status" value="1"/>
</dbReference>
<dbReference type="RefSeq" id="XP_033587290.1">
    <property type="nucleotide sequence ID" value="XM_033736179.1"/>
</dbReference>
<evidence type="ECO:0000259" key="6">
    <source>
        <dbReference type="Pfam" id="PF01494"/>
    </source>
</evidence>
<name>A0A6A6PKY0_9PEZI</name>
<organism evidence="7 8">
    <name type="scientific">Neohortaea acidophila</name>
    <dbReference type="NCBI Taxonomy" id="245834"/>
    <lineage>
        <taxon>Eukaryota</taxon>
        <taxon>Fungi</taxon>
        <taxon>Dikarya</taxon>
        <taxon>Ascomycota</taxon>
        <taxon>Pezizomycotina</taxon>
        <taxon>Dothideomycetes</taxon>
        <taxon>Dothideomycetidae</taxon>
        <taxon>Mycosphaerellales</taxon>
        <taxon>Teratosphaeriaceae</taxon>
        <taxon>Neohortaea</taxon>
    </lineage>
</organism>
<dbReference type="PRINTS" id="PR00420">
    <property type="entry name" value="RNGMNOXGNASE"/>
</dbReference>
<sequence>MSTSDRSASVLSVVVIGAGISGLCAAISIRLAGHDVRVLEAAKELAEIGAGFQITPNGVRVLRQLGLYDILEPKAAEPSFLQVRRYSDGKVLSRTDDFNIEMRKKYGEPFWDLHRVDVQLAMVQRARELGVEVRLAAKVVDIDFSRPSATLADGECLHADLLVGADGLWSTSRERYLATLGKADSPLPTGDLAYRILLKVEDIQDEELKQWIGKPSCQFWIGPGSHCVAYSLRNGTMFNLVLLTPDNLPPDVDRQAGSLDEMRQLFADWDPALNRFLDEVKSVDKWKLLHRTEMDNWVNDKSTFVFTGDSCHPMLPYLAQGANSSLEDGIVLGNVLAALRSKDQLPAALRLYEKLRKERGEAIARETFAQRHDFHMDDGPEQEARDELMQSTLGKEIDCKFPSRWQCPQVQPWLYGYDAKAETEHALRQWPL</sequence>
<gene>
    <name evidence="7" type="ORF">BDY17DRAFT_318334</name>
</gene>
<dbReference type="GO" id="GO:0071949">
    <property type="term" value="F:FAD binding"/>
    <property type="evidence" value="ECO:0007669"/>
    <property type="project" value="InterPro"/>
</dbReference>
<dbReference type="EMBL" id="MU001639">
    <property type="protein sequence ID" value="KAF2480720.1"/>
    <property type="molecule type" value="Genomic_DNA"/>
</dbReference>
<keyword evidence="8" id="KW-1185">Reference proteome</keyword>
<dbReference type="PANTHER" id="PTHR13789">
    <property type="entry name" value="MONOOXYGENASE"/>
    <property type="match status" value="1"/>
</dbReference>
<evidence type="ECO:0000313" key="7">
    <source>
        <dbReference type="EMBL" id="KAF2480720.1"/>
    </source>
</evidence>
<dbReference type="InterPro" id="IPR002938">
    <property type="entry name" value="FAD-bd"/>
</dbReference>
<dbReference type="SUPFAM" id="SSF54373">
    <property type="entry name" value="FAD-linked reductases, C-terminal domain"/>
    <property type="match status" value="1"/>
</dbReference>
<dbReference type="GeneID" id="54477181"/>
<dbReference type="Gene3D" id="3.50.50.60">
    <property type="entry name" value="FAD/NAD(P)-binding domain"/>
    <property type="match status" value="1"/>
</dbReference>